<feature type="domain" description="BTB" evidence="2">
    <location>
        <begin position="518"/>
        <end position="592"/>
    </location>
</feature>
<dbReference type="PANTHER" id="PTHR22743">
    <property type="entry name" value="MEPRIN/TRAF-LIKE MATH FAMILY-C.ELEGANS"/>
    <property type="match status" value="1"/>
</dbReference>
<dbReference type="InterPro" id="IPR052664">
    <property type="entry name" value="BTB-MATH_domain_protein"/>
</dbReference>
<dbReference type="CDD" id="cd18186">
    <property type="entry name" value="BTB_POZ_ZBTB_KLHL-like"/>
    <property type="match status" value="3"/>
</dbReference>
<dbReference type="AlphaFoldDB" id="A0A8H3E8G1"/>
<feature type="compositionally biased region" description="Low complexity" evidence="1">
    <location>
        <begin position="27"/>
        <end position="41"/>
    </location>
</feature>
<gene>
    <name evidence="3" type="ORF">RDB_LOCUS182860</name>
</gene>
<evidence type="ECO:0000256" key="1">
    <source>
        <dbReference type="SAM" id="MobiDB-lite"/>
    </source>
</evidence>
<dbReference type="Gene3D" id="3.30.710.10">
    <property type="entry name" value="Potassium Channel Kv1.1, Chain A"/>
    <property type="match status" value="3"/>
</dbReference>
<dbReference type="SMART" id="SM00225">
    <property type="entry name" value="BTB"/>
    <property type="match status" value="3"/>
</dbReference>
<dbReference type="EMBL" id="CAJNJQ010006491">
    <property type="protein sequence ID" value="CAE7229611.1"/>
    <property type="molecule type" value="Genomic_DNA"/>
</dbReference>
<evidence type="ECO:0000313" key="4">
    <source>
        <dbReference type="Proteomes" id="UP000663827"/>
    </source>
</evidence>
<feature type="compositionally biased region" description="Polar residues" evidence="1">
    <location>
        <begin position="1"/>
        <end position="13"/>
    </location>
</feature>
<name>A0A8H3E8G1_9AGAM</name>
<evidence type="ECO:0000313" key="3">
    <source>
        <dbReference type="EMBL" id="CAE7229611.1"/>
    </source>
</evidence>
<dbReference type="SUPFAM" id="SSF54695">
    <property type="entry name" value="POZ domain"/>
    <property type="match status" value="3"/>
</dbReference>
<feature type="domain" description="BTB" evidence="2">
    <location>
        <begin position="53"/>
        <end position="129"/>
    </location>
</feature>
<comment type="caution">
    <text evidence="3">The sequence shown here is derived from an EMBL/GenBank/DDBJ whole genome shotgun (WGS) entry which is preliminary data.</text>
</comment>
<dbReference type="PROSITE" id="PS50097">
    <property type="entry name" value="BTB"/>
    <property type="match status" value="3"/>
</dbReference>
<dbReference type="Proteomes" id="UP000663827">
    <property type="component" value="Unassembled WGS sequence"/>
</dbReference>
<dbReference type="InterPro" id="IPR000210">
    <property type="entry name" value="BTB/POZ_dom"/>
</dbReference>
<feature type="region of interest" description="Disordered" evidence="1">
    <location>
        <begin position="1"/>
        <end position="44"/>
    </location>
</feature>
<protein>
    <recommendedName>
        <fullName evidence="2">BTB domain-containing protein</fullName>
    </recommendedName>
</protein>
<feature type="domain" description="BTB" evidence="2">
    <location>
        <begin position="221"/>
        <end position="297"/>
    </location>
</feature>
<proteinExistence type="predicted"/>
<reference evidence="3" key="1">
    <citation type="submission" date="2021-01" db="EMBL/GenBank/DDBJ databases">
        <authorList>
            <person name="Kaushik A."/>
        </authorList>
    </citation>
    <scope>NUCLEOTIDE SEQUENCE</scope>
    <source>
        <strain evidence="3">AG5</strain>
    </source>
</reference>
<dbReference type="PANTHER" id="PTHR22743:SF165">
    <property type="entry name" value="BTB AND MATH DOMAIN CONTAINING-RELATED"/>
    <property type="match status" value="1"/>
</dbReference>
<accession>A0A8H3E8G1</accession>
<organism evidence="3 4">
    <name type="scientific">Rhizoctonia solani</name>
    <dbReference type="NCBI Taxonomy" id="456999"/>
    <lineage>
        <taxon>Eukaryota</taxon>
        <taxon>Fungi</taxon>
        <taxon>Dikarya</taxon>
        <taxon>Basidiomycota</taxon>
        <taxon>Agaricomycotina</taxon>
        <taxon>Agaricomycetes</taxon>
        <taxon>Cantharellales</taxon>
        <taxon>Ceratobasidiaceae</taxon>
        <taxon>Rhizoctonia</taxon>
    </lineage>
</organism>
<dbReference type="Pfam" id="PF00651">
    <property type="entry name" value="BTB"/>
    <property type="match status" value="3"/>
</dbReference>
<evidence type="ECO:0000259" key="2">
    <source>
        <dbReference type="PROSITE" id="PS50097"/>
    </source>
</evidence>
<dbReference type="InterPro" id="IPR011333">
    <property type="entry name" value="SKP1/BTB/POZ_sf"/>
</dbReference>
<sequence length="755" mass="84550">MSRNNTITVTSRAGNWVLHPTSEAATESSDSPNEPSSSSAPREIKQHPKFFFDNVLVAIQIEDTKFNVHKYQLSKSEVFSDMFKVPKPEGDGPEEGSSPEHPIIINGVAASDFAALLTVLYAGQFSSNQPTPDAPLIIPAFRLANMFNFSELRTFLLPLAEKNLEDVDKIVFAREFDIKEWLAPAYIKICQREDRLSVEEARKLGVDTPKVAKQHPKFFFDNILVAIQIEDTLFNVHKYQLAKSEVFSDMFKMPKPEGDEPEEGSSPEHPIVIEGVDASDFAALLTVLYAGQFSSHQPTPDAPLIIPAFRLANMFDFSELRAYLLPLAEKNLSDVDKIVFAREFDIKEWLAPAYIRLCQREDYLSVEEARMLEVDSVQMISRMREQHRTRGSTAIAGTVYCHGCIGVQFYDTGNYTCGNCRTNVRGNYLLYNGPGTMVPKTDTNDSALESEVKNFTSFLRTHQGMAKQKPAALTNRGGSMVYTGNKPENTLHNNPVEAPPVKTPPATVRHPEFCFDNTLVAIQIENTLFNVHKYQLTKSEVFSDMFSMPKPQSDEPEEGSSLEHPIVIEGVAASDFAALLKVLYASLFSSNQPTPEAPLIIPAFRLANLFNFSELRAHLLPLAEKSLGDVDKIVFAREFDIKEWLVPAYTRICQREERLSVEEARKLGVDSVLMISHMRERPRSRSGEGLSGNYFCYKTNCGSRVNYGSNARCHCGANLDLYCVESGQTTNIDSAGIEVEVKKWVEDNFTGKHET</sequence>